<gene>
    <name evidence="6" type="ORF">RS84_02122</name>
</gene>
<dbReference type="Pfam" id="PF01547">
    <property type="entry name" value="SBP_bac_1"/>
    <property type="match status" value="1"/>
</dbReference>
<dbReference type="SUPFAM" id="SSF53850">
    <property type="entry name" value="Periplasmic binding protein-like II"/>
    <property type="match status" value="1"/>
</dbReference>
<dbReference type="Proteomes" id="UP000033900">
    <property type="component" value="Unassembled WGS sequence"/>
</dbReference>
<keyword evidence="1" id="KW-1003">Cell membrane</keyword>
<evidence type="ECO:0000256" key="5">
    <source>
        <dbReference type="ARBA" id="ARBA00023288"/>
    </source>
</evidence>
<dbReference type="EMBL" id="JYJB01000009">
    <property type="protein sequence ID" value="KJL47331.1"/>
    <property type="molecule type" value="Genomic_DNA"/>
</dbReference>
<dbReference type="InterPro" id="IPR050490">
    <property type="entry name" value="Bact_solute-bd_prot1"/>
</dbReference>
<dbReference type="OrthoDB" id="3256840at2"/>
<keyword evidence="5" id="KW-0449">Lipoprotein</keyword>
<dbReference type="AlphaFoldDB" id="A0A0M2HKW9"/>
<dbReference type="InterPro" id="IPR006059">
    <property type="entry name" value="SBP"/>
</dbReference>
<proteinExistence type="predicted"/>
<dbReference type="PANTHER" id="PTHR43649">
    <property type="entry name" value="ARABINOSE-BINDING PROTEIN-RELATED"/>
    <property type="match status" value="1"/>
</dbReference>
<sequence>MAGKHTAHLARWGGVLLVGAISATASGCAASSSGQGDPSLDFSLSYPVAENSPYEVLAERYMDEHRGAKVTLNPIPAENYDSVLGSQLQGGMASDVIMVIPGAGSPVSIGSLSGAGLLAPLSGDAEDLVPDSAHSLFFVDGEMYGQPTDLSVTATIFNQAAGVQYPTSVDEMLSSCRSLSDRGIALYAVAGAIPINSGLLGLVAAAPLVYGDDPEWDAKRAAGEVTFAESSGWREAFELIIEMKDAGCFQPGAEGGDFGALVGSLGQGTALGAFVPAGAATEMAAGMPDADIVVEPFPTRGDGAATIYSSMDYALSIPTSATHKPAAQAFLDWFAEPEQAQAYAEAAGTLPVTGIEDFDFAGTPYEPVADLLTAGDVVVMPVNVWTSARVFDALGSGVQGLLTGQVTVDQLLAQLDSAWDE</sequence>
<name>A0A0M2HKW9_9MICO</name>
<evidence type="ECO:0000256" key="1">
    <source>
        <dbReference type="ARBA" id="ARBA00022475"/>
    </source>
</evidence>
<dbReference type="PATRIC" id="fig|273678.4.peg.2126"/>
<keyword evidence="3" id="KW-0472">Membrane</keyword>
<evidence type="ECO:0000256" key="2">
    <source>
        <dbReference type="ARBA" id="ARBA00022729"/>
    </source>
</evidence>
<reference evidence="6 7" key="1">
    <citation type="submission" date="2015-02" db="EMBL/GenBank/DDBJ databases">
        <title>Draft genome sequences of ten Microbacterium spp. with emphasis on heavy metal contaminated environments.</title>
        <authorList>
            <person name="Corretto E."/>
        </authorList>
    </citation>
    <scope>NUCLEOTIDE SEQUENCE [LARGE SCALE GENOMIC DNA]</scope>
    <source>
        <strain evidence="6 7">SA35</strain>
    </source>
</reference>
<dbReference type="Gene3D" id="3.40.190.10">
    <property type="entry name" value="Periplasmic binding protein-like II"/>
    <property type="match status" value="2"/>
</dbReference>
<keyword evidence="4" id="KW-0564">Palmitate</keyword>
<dbReference type="PROSITE" id="PS51257">
    <property type="entry name" value="PROKAR_LIPOPROTEIN"/>
    <property type="match status" value="1"/>
</dbReference>
<organism evidence="6 7">
    <name type="scientific">Microbacterium hydrocarbonoxydans</name>
    <dbReference type="NCBI Taxonomy" id="273678"/>
    <lineage>
        <taxon>Bacteria</taxon>
        <taxon>Bacillati</taxon>
        <taxon>Actinomycetota</taxon>
        <taxon>Actinomycetes</taxon>
        <taxon>Micrococcales</taxon>
        <taxon>Microbacteriaceae</taxon>
        <taxon>Microbacterium</taxon>
    </lineage>
</organism>
<dbReference type="PANTHER" id="PTHR43649:SF33">
    <property type="entry name" value="POLYGALACTURONAN_RHAMNOGALACTURONAN-BINDING PROTEIN YTCQ"/>
    <property type="match status" value="1"/>
</dbReference>
<protein>
    <submittedName>
        <fullName evidence="6">Bacterial extracellular solute-binding protein</fullName>
    </submittedName>
</protein>
<keyword evidence="2" id="KW-0732">Signal</keyword>
<accession>A0A0M2HKW9</accession>
<evidence type="ECO:0000313" key="6">
    <source>
        <dbReference type="EMBL" id="KJL47331.1"/>
    </source>
</evidence>
<evidence type="ECO:0000256" key="4">
    <source>
        <dbReference type="ARBA" id="ARBA00023139"/>
    </source>
</evidence>
<dbReference type="STRING" id="273678.RS84_02122"/>
<dbReference type="RefSeq" id="WP_045257737.1">
    <property type="nucleotide sequence ID" value="NZ_JYJB01000009.1"/>
</dbReference>
<keyword evidence="7" id="KW-1185">Reference proteome</keyword>
<evidence type="ECO:0000256" key="3">
    <source>
        <dbReference type="ARBA" id="ARBA00023136"/>
    </source>
</evidence>
<comment type="caution">
    <text evidence="6">The sequence shown here is derived from an EMBL/GenBank/DDBJ whole genome shotgun (WGS) entry which is preliminary data.</text>
</comment>
<evidence type="ECO:0000313" key="7">
    <source>
        <dbReference type="Proteomes" id="UP000033900"/>
    </source>
</evidence>